<dbReference type="Proteomes" id="UP000243081">
    <property type="component" value="Unassembled WGS sequence"/>
</dbReference>
<evidence type="ECO:0000313" key="2">
    <source>
        <dbReference type="EMBL" id="OAR05814.1"/>
    </source>
</evidence>
<sequence>MDTTHGADGVCVAMDRLRESGSLDIIIRSDRIRSAFLYAGIQSSSNQQKLFACADDLLQRLDYRWPNLYTKCMHNLMENGAFEKAVVTHARLAAKFLPDRYILGMFFENFVLNPDIQMQKALKSIYTSLPQHALYDRIIPALFESGQSNLAKCWRRTLLLYKDFPSSESCGPFLTFLASYYTNTKFTSEERRIIDLILEKSKPKRHKKGSTIRCKDAPPKASPDRGIDLAETPVQPHPETNSLVDGIIEKLFASSWTPVNFAMQLAKNAGIQSIGFRAFQALALRAANATEINELIQTLNKLEISIPTGAYCIAISELAKQGLDSLLSDLLQSDIHPEEFDDEETRQMILDNSMRRQDTRQERLMRGVINAINVHKRQSPQPPPFQLATAEPAFPMEKLLFNEPWRMKLALERVVSLGFRIGSIEASAILRRAFAAFPIDSHGVAWNSAECIRILDEVIGVVRCIAAQNVAIRAEYWKMLLLGLGHQGRLDTMEQLSLEIADMYDHRLGGLFPVHKADLPKMTKLATAFLRRTENSGSIPADLSFSHHHHPLFKIFDGNFQRTTVQLGFDWALGLAKGSTLKPAGHNTVVARFNIAAGIRMLANLRDRGVFIDLDLVESAARNGIYFTHRMRRRDGDLRGRHWLTSMQMKEAIDAAWGSTLMPAAYIADVDKKDFRALPAPKR</sequence>
<proteinExistence type="predicted"/>
<feature type="region of interest" description="Disordered" evidence="1">
    <location>
        <begin position="207"/>
        <end position="226"/>
    </location>
</feature>
<protein>
    <recommendedName>
        <fullName evidence="4">Pentatricopeptide repeat domain-containing protein</fullName>
    </recommendedName>
</protein>
<evidence type="ECO:0008006" key="4">
    <source>
        <dbReference type="Google" id="ProtNLM"/>
    </source>
</evidence>
<organism evidence="2 3">
    <name type="scientific">Cordyceps confragosa</name>
    <name type="common">Lecanicillium lecanii</name>
    <dbReference type="NCBI Taxonomy" id="2714763"/>
    <lineage>
        <taxon>Eukaryota</taxon>
        <taxon>Fungi</taxon>
        <taxon>Dikarya</taxon>
        <taxon>Ascomycota</taxon>
        <taxon>Pezizomycotina</taxon>
        <taxon>Sordariomycetes</taxon>
        <taxon>Hypocreomycetidae</taxon>
        <taxon>Hypocreales</taxon>
        <taxon>Cordycipitaceae</taxon>
        <taxon>Akanthomyces</taxon>
    </lineage>
</organism>
<dbReference type="AlphaFoldDB" id="A0A179IVS7"/>
<evidence type="ECO:0000256" key="1">
    <source>
        <dbReference type="SAM" id="MobiDB-lite"/>
    </source>
</evidence>
<evidence type="ECO:0000313" key="3">
    <source>
        <dbReference type="Proteomes" id="UP000243081"/>
    </source>
</evidence>
<feature type="compositionally biased region" description="Basic and acidic residues" evidence="1">
    <location>
        <begin position="213"/>
        <end position="226"/>
    </location>
</feature>
<gene>
    <name evidence="2" type="ORF">LLEC1_03772</name>
</gene>
<dbReference type="EMBL" id="LUKN01000086">
    <property type="protein sequence ID" value="OAR05814.1"/>
    <property type="molecule type" value="Genomic_DNA"/>
</dbReference>
<accession>A0A179IVS7</accession>
<dbReference type="OrthoDB" id="5366531at2759"/>
<comment type="caution">
    <text evidence="2">The sequence shown here is derived from an EMBL/GenBank/DDBJ whole genome shotgun (WGS) entry which is preliminary data.</text>
</comment>
<keyword evidence="3" id="KW-1185">Reference proteome</keyword>
<name>A0A179IVS7_CORDF</name>
<reference evidence="2 3" key="1">
    <citation type="submission" date="2016-03" db="EMBL/GenBank/DDBJ databases">
        <title>Fine-scale spatial genetic structure of a fungal parasite of coffee scale insects.</title>
        <authorList>
            <person name="Jackson D."/>
            <person name="Zemenick K.A."/>
            <person name="Malloure B."/>
            <person name="Quandt C.A."/>
            <person name="James T.Y."/>
        </authorList>
    </citation>
    <scope>NUCLEOTIDE SEQUENCE [LARGE SCALE GENOMIC DNA]</scope>
    <source>
        <strain evidence="2 3">UM487</strain>
    </source>
</reference>
<dbReference type="OMA" id="ARMFATR"/>